<name>A0A0C1NLU5_9CYAN</name>
<organism evidence="1">
    <name type="scientific">Tolypothrix bouteillei VB521301</name>
    <dbReference type="NCBI Taxonomy" id="1479485"/>
    <lineage>
        <taxon>Bacteria</taxon>
        <taxon>Bacillati</taxon>
        <taxon>Cyanobacteriota</taxon>
        <taxon>Cyanophyceae</taxon>
        <taxon>Nostocales</taxon>
        <taxon>Tolypothrichaceae</taxon>
        <taxon>Tolypothrix</taxon>
    </lineage>
</organism>
<reference evidence="1" key="1">
    <citation type="journal article" date="2015" name="Genome Announc.">
        <title>Draft Genome Sequence of Tolypothrix boutellei Strain VB521301.</title>
        <authorList>
            <person name="Chandrababunaidu M.M."/>
            <person name="Singh D."/>
            <person name="Sen D."/>
            <person name="Bhan S."/>
            <person name="Das S."/>
            <person name="Gupta A."/>
            <person name="Adhikary S.P."/>
            <person name="Tripathy S."/>
        </authorList>
    </citation>
    <scope>NUCLEOTIDE SEQUENCE</scope>
    <source>
        <strain evidence="1">VB521301</strain>
    </source>
</reference>
<comment type="caution">
    <text evidence="1">The sequence shown here is derived from an EMBL/GenBank/DDBJ whole genome shotgun (WGS) entry which is preliminary data.</text>
</comment>
<dbReference type="EMBL" id="JHEG02000007">
    <property type="protein sequence ID" value="KIE13791.1"/>
    <property type="molecule type" value="Genomic_DNA"/>
</dbReference>
<proteinExistence type="predicted"/>
<dbReference type="STRING" id="1479485.DA73_0202015"/>
<dbReference type="AlphaFoldDB" id="A0A0C1NLU5"/>
<protein>
    <submittedName>
        <fullName evidence="1">Uncharacterized protein</fullName>
    </submittedName>
</protein>
<evidence type="ECO:0000313" key="1">
    <source>
        <dbReference type="EMBL" id="KIE13791.1"/>
    </source>
</evidence>
<accession>A0A0C1NLU5</accession>
<sequence>MLDCTELSKSNLYTISGKPGQWHYSYSVDGVRSKRYVFWRFAAKDPNRRVTVSLSQEQTRRDVWEQRQNLELTKLEAFRGL</sequence>
<dbReference type="OrthoDB" id="515206at2"/>
<gene>
    <name evidence="1" type="ORF">DA73_0202015</name>
</gene>